<proteinExistence type="predicted"/>
<dbReference type="Proteomes" id="UP000758155">
    <property type="component" value="Unassembled WGS sequence"/>
</dbReference>
<dbReference type="OrthoDB" id="3798072at2759"/>
<evidence type="ECO:0000256" key="1">
    <source>
        <dbReference type="SAM" id="SignalP"/>
    </source>
</evidence>
<name>A0A9P4WHU6_9PLEO</name>
<dbReference type="EMBL" id="SWKV01000099">
    <property type="protein sequence ID" value="KAF3032506.1"/>
    <property type="molecule type" value="Genomic_DNA"/>
</dbReference>
<protein>
    <submittedName>
        <fullName evidence="2">Uncharacterized protein</fullName>
    </submittedName>
</protein>
<sequence>MAFFLAISTVLFAPTFASWSNTEVETITACTTRYGPAKNTTEPWLDYVSTDTYTTSTWAYFSKTEALTLKPFTTTLSVTSTSTSYLYPADSWTTTLYSCTYYDTYQTTQTATVPSTTTITVSEVETLTVSTLDGFVLVGSASPGAAKKTNSWEVPDGWDMQDVYWTTEPSTTNVATRFSIYTDLLWRRDEQSGQPTKIDCTQTIQSNSFYTTSYIRILGARATVTRTEIVATEIFTFTVHTKPTAPPPASVYTIKDTLWRPTPATSWKLRQRFRL</sequence>
<evidence type="ECO:0000313" key="2">
    <source>
        <dbReference type="EMBL" id="KAF3032506.1"/>
    </source>
</evidence>
<reference evidence="2" key="1">
    <citation type="submission" date="2019-04" db="EMBL/GenBank/DDBJ databases">
        <title>Sequencing of skin fungus with MAO and IRED activity.</title>
        <authorList>
            <person name="Marsaioli A.J."/>
            <person name="Bonatto J.M.C."/>
            <person name="Reis Junior O."/>
        </authorList>
    </citation>
    <scope>NUCLEOTIDE SEQUENCE</scope>
    <source>
        <strain evidence="2">28M1</strain>
    </source>
</reference>
<keyword evidence="3" id="KW-1185">Reference proteome</keyword>
<accession>A0A9P4WHU6</accession>
<dbReference type="AlphaFoldDB" id="A0A9P4WHU6"/>
<organism evidence="2 3">
    <name type="scientific">Didymella heteroderae</name>
    <dbReference type="NCBI Taxonomy" id="1769908"/>
    <lineage>
        <taxon>Eukaryota</taxon>
        <taxon>Fungi</taxon>
        <taxon>Dikarya</taxon>
        <taxon>Ascomycota</taxon>
        <taxon>Pezizomycotina</taxon>
        <taxon>Dothideomycetes</taxon>
        <taxon>Pleosporomycetidae</taxon>
        <taxon>Pleosporales</taxon>
        <taxon>Pleosporineae</taxon>
        <taxon>Didymellaceae</taxon>
        <taxon>Didymella</taxon>
    </lineage>
</organism>
<gene>
    <name evidence="2" type="ORF">E8E12_004280</name>
</gene>
<feature type="signal peptide" evidence="1">
    <location>
        <begin position="1"/>
        <end position="17"/>
    </location>
</feature>
<evidence type="ECO:0000313" key="3">
    <source>
        <dbReference type="Proteomes" id="UP000758155"/>
    </source>
</evidence>
<keyword evidence="1" id="KW-0732">Signal</keyword>
<comment type="caution">
    <text evidence="2">The sequence shown here is derived from an EMBL/GenBank/DDBJ whole genome shotgun (WGS) entry which is preliminary data.</text>
</comment>
<feature type="chain" id="PRO_5040512943" evidence="1">
    <location>
        <begin position="18"/>
        <end position="275"/>
    </location>
</feature>